<dbReference type="Proteomes" id="UP001501585">
    <property type="component" value="Unassembled WGS sequence"/>
</dbReference>
<name>A0ABP5EZS8_9ACTN</name>
<feature type="domain" description="Acyl-CoA dehydrogenase/oxidase N-terminal" evidence="10">
    <location>
        <begin position="22"/>
        <end position="138"/>
    </location>
</feature>
<evidence type="ECO:0000313" key="12">
    <source>
        <dbReference type="Proteomes" id="UP001501585"/>
    </source>
</evidence>
<dbReference type="InterPro" id="IPR006091">
    <property type="entry name" value="Acyl-CoA_Oxase/DH_mid-dom"/>
</dbReference>
<dbReference type="RefSeq" id="WP_344108266.1">
    <property type="nucleotide sequence ID" value="NZ_BAAAPC010000025.1"/>
</dbReference>
<proteinExistence type="inferred from homology"/>
<evidence type="ECO:0000256" key="2">
    <source>
        <dbReference type="ARBA" id="ARBA00009347"/>
    </source>
</evidence>
<evidence type="ECO:0000256" key="5">
    <source>
        <dbReference type="ARBA" id="ARBA00023002"/>
    </source>
</evidence>
<feature type="domain" description="Acyl-CoA oxidase/dehydrogenase middle" evidence="9">
    <location>
        <begin position="143"/>
        <end position="236"/>
    </location>
</feature>
<keyword evidence="12" id="KW-1185">Reference proteome</keyword>
<organism evidence="11 12">
    <name type="scientific">Nocardiopsis rhodophaea</name>
    <dbReference type="NCBI Taxonomy" id="280238"/>
    <lineage>
        <taxon>Bacteria</taxon>
        <taxon>Bacillati</taxon>
        <taxon>Actinomycetota</taxon>
        <taxon>Actinomycetes</taxon>
        <taxon>Streptosporangiales</taxon>
        <taxon>Nocardiopsidaceae</taxon>
        <taxon>Nocardiopsis</taxon>
    </lineage>
</organism>
<evidence type="ECO:0000256" key="3">
    <source>
        <dbReference type="ARBA" id="ARBA00022630"/>
    </source>
</evidence>
<reference evidence="12" key="1">
    <citation type="journal article" date="2019" name="Int. J. Syst. Evol. Microbiol.">
        <title>The Global Catalogue of Microorganisms (GCM) 10K type strain sequencing project: providing services to taxonomists for standard genome sequencing and annotation.</title>
        <authorList>
            <consortium name="The Broad Institute Genomics Platform"/>
            <consortium name="The Broad Institute Genome Sequencing Center for Infectious Disease"/>
            <person name="Wu L."/>
            <person name="Ma J."/>
        </authorList>
    </citation>
    <scope>NUCLEOTIDE SEQUENCE [LARGE SCALE GENOMIC DNA]</scope>
    <source>
        <strain evidence="12">JCM 15313</strain>
    </source>
</reference>
<dbReference type="InterPro" id="IPR052161">
    <property type="entry name" value="Mycobact_Acyl-CoA_DH"/>
</dbReference>
<dbReference type="EMBL" id="BAAAPC010000025">
    <property type="protein sequence ID" value="GAA2012641.1"/>
    <property type="molecule type" value="Genomic_DNA"/>
</dbReference>
<dbReference type="Pfam" id="PF02771">
    <property type="entry name" value="Acyl-CoA_dh_N"/>
    <property type="match status" value="1"/>
</dbReference>
<comment type="cofactor">
    <cofactor evidence="1 6">
        <name>FAD</name>
        <dbReference type="ChEBI" id="CHEBI:57692"/>
    </cofactor>
</comment>
<dbReference type="InterPro" id="IPR009100">
    <property type="entry name" value="AcylCoA_DH/oxidase_NM_dom_sf"/>
</dbReference>
<evidence type="ECO:0000256" key="6">
    <source>
        <dbReference type="RuleBase" id="RU362125"/>
    </source>
</evidence>
<evidence type="ECO:0000259" key="9">
    <source>
        <dbReference type="Pfam" id="PF02770"/>
    </source>
</evidence>
<protein>
    <submittedName>
        <fullName evidence="11">Acyl-CoA dehydrogenase family protein</fullName>
    </submittedName>
</protein>
<comment type="caution">
    <text evidence="11">The sequence shown here is derived from an EMBL/GenBank/DDBJ whole genome shotgun (WGS) entry which is preliminary data.</text>
</comment>
<dbReference type="InterPro" id="IPR037069">
    <property type="entry name" value="AcylCoA_DH/ox_N_sf"/>
</dbReference>
<gene>
    <name evidence="11" type="ORF">GCM10009799_46200</name>
</gene>
<dbReference type="Pfam" id="PF02770">
    <property type="entry name" value="Acyl-CoA_dh_M"/>
    <property type="match status" value="1"/>
</dbReference>
<evidence type="ECO:0000259" key="8">
    <source>
        <dbReference type="Pfam" id="PF00441"/>
    </source>
</evidence>
<keyword evidence="4 6" id="KW-0274">FAD</keyword>
<dbReference type="SUPFAM" id="SSF47203">
    <property type="entry name" value="Acyl-CoA dehydrogenase C-terminal domain-like"/>
    <property type="match status" value="1"/>
</dbReference>
<dbReference type="InterPro" id="IPR009075">
    <property type="entry name" value="AcylCo_DH/oxidase_C"/>
</dbReference>
<keyword evidence="3 6" id="KW-0285">Flavoprotein</keyword>
<dbReference type="Gene3D" id="2.40.110.10">
    <property type="entry name" value="Butyryl-CoA Dehydrogenase, subunit A, domain 2"/>
    <property type="match status" value="1"/>
</dbReference>
<evidence type="ECO:0000313" key="11">
    <source>
        <dbReference type="EMBL" id="GAA2012641.1"/>
    </source>
</evidence>
<dbReference type="InterPro" id="IPR036250">
    <property type="entry name" value="AcylCo_DH-like_C"/>
</dbReference>
<dbReference type="Gene3D" id="1.20.140.10">
    <property type="entry name" value="Butyryl-CoA Dehydrogenase, subunit A, domain 3"/>
    <property type="match status" value="1"/>
</dbReference>
<dbReference type="InterPro" id="IPR013786">
    <property type="entry name" value="AcylCoA_DH/ox_N"/>
</dbReference>
<feature type="domain" description="Acyl-CoA dehydrogenase/oxidase C-terminal" evidence="8">
    <location>
        <begin position="249"/>
        <end position="398"/>
    </location>
</feature>
<dbReference type="PANTHER" id="PTHR43292:SF3">
    <property type="entry name" value="ACYL-COA DEHYDROGENASE FADE29"/>
    <property type="match status" value="1"/>
</dbReference>
<comment type="similarity">
    <text evidence="2 6">Belongs to the acyl-CoA dehydrogenase family.</text>
</comment>
<dbReference type="PANTHER" id="PTHR43292">
    <property type="entry name" value="ACYL-COA DEHYDROGENASE"/>
    <property type="match status" value="1"/>
</dbReference>
<evidence type="ECO:0000256" key="4">
    <source>
        <dbReference type="ARBA" id="ARBA00022827"/>
    </source>
</evidence>
<dbReference type="SUPFAM" id="SSF56645">
    <property type="entry name" value="Acyl-CoA dehydrogenase NM domain-like"/>
    <property type="match status" value="1"/>
</dbReference>
<dbReference type="Gene3D" id="1.10.540.10">
    <property type="entry name" value="Acyl-CoA dehydrogenase/oxidase, N-terminal domain"/>
    <property type="match status" value="1"/>
</dbReference>
<evidence type="ECO:0000259" key="10">
    <source>
        <dbReference type="Pfam" id="PF02771"/>
    </source>
</evidence>
<accession>A0ABP5EZS8</accession>
<evidence type="ECO:0000256" key="7">
    <source>
        <dbReference type="SAM" id="MobiDB-lite"/>
    </source>
</evidence>
<feature type="region of interest" description="Disordered" evidence="7">
    <location>
        <begin position="1"/>
        <end position="20"/>
    </location>
</feature>
<dbReference type="Pfam" id="PF00441">
    <property type="entry name" value="Acyl-CoA_dh_1"/>
    <property type="match status" value="1"/>
</dbReference>
<keyword evidence="5 6" id="KW-0560">Oxidoreductase</keyword>
<sequence length="418" mass="46001">MEIPDPQPAADGGIGGDESRADRAFRREVRGWLAANLTGDFADARGLGGPGRNHEAFDIRIAWERHMAAGGWTCIGWPEEYGGRSASIQQQVIFHEEYALADAPERVNHMGEQLLGPTLIALGTPHQRERFLPRVAAVEELWCQGYSEPGAGSDLAAIATRAERVGDQWVINGQKVWTSHARDADWCFAIVRSEPGSRRQQGLSCLLVPMDQPGVRVRPITQLTGASEFNEVFFDDARTDADNVVGAPGDGWRVAMTTLGFERGVSMLGRQVGYERELRRLIDTARANGAADDPLIADRLTRAWIGVRTMRFTALRTMAGVRDGAPGPEASIGKIHWARWHRGLGELAMDVLGAGSTVAEGAPYDLDRWQNLFLFSRADTVYAGTDEIQRDIIAERVLGLPRDRGPLPRDRRSRPHPA</sequence>
<dbReference type="InterPro" id="IPR046373">
    <property type="entry name" value="Acyl-CoA_Oxase/DH_mid-dom_sf"/>
</dbReference>
<evidence type="ECO:0000256" key="1">
    <source>
        <dbReference type="ARBA" id="ARBA00001974"/>
    </source>
</evidence>